<dbReference type="CDD" id="cd16936">
    <property type="entry name" value="HATPase_RsbW-like"/>
    <property type="match status" value="1"/>
</dbReference>
<protein>
    <submittedName>
        <fullName evidence="4">ATP-binding protein</fullName>
    </submittedName>
</protein>
<evidence type="ECO:0000313" key="4">
    <source>
        <dbReference type="EMBL" id="MER6611924.1"/>
    </source>
</evidence>
<dbReference type="InterPro" id="IPR050267">
    <property type="entry name" value="Anti-sigma-factor_SerPK"/>
</dbReference>
<feature type="domain" description="Histidine kinase/HSP90-like ATPase" evidence="3">
    <location>
        <begin position="59"/>
        <end position="177"/>
    </location>
</feature>
<proteinExistence type="predicted"/>
<dbReference type="EMBL" id="JBEPBX010000001">
    <property type="protein sequence ID" value="MER6611924.1"/>
    <property type="molecule type" value="Genomic_DNA"/>
</dbReference>
<evidence type="ECO:0000256" key="2">
    <source>
        <dbReference type="SAM" id="MobiDB-lite"/>
    </source>
</evidence>
<dbReference type="PANTHER" id="PTHR35526">
    <property type="entry name" value="ANTI-SIGMA-F FACTOR RSBW-RELATED"/>
    <property type="match status" value="1"/>
</dbReference>
<keyword evidence="4" id="KW-0547">Nucleotide-binding</keyword>
<dbReference type="Pfam" id="PF13581">
    <property type="entry name" value="HATPase_c_2"/>
    <property type="match status" value="1"/>
</dbReference>
<accession>A0ABV1UM91</accession>
<evidence type="ECO:0000256" key="1">
    <source>
        <dbReference type="ARBA" id="ARBA00022527"/>
    </source>
</evidence>
<organism evidence="4 5">
    <name type="scientific">Streptomyces xantholiticus</name>
    <dbReference type="NCBI Taxonomy" id="68285"/>
    <lineage>
        <taxon>Bacteria</taxon>
        <taxon>Bacillati</taxon>
        <taxon>Actinomycetota</taxon>
        <taxon>Actinomycetes</taxon>
        <taxon>Kitasatosporales</taxon>
        <taxon>Streptomycetaceae</taxon>
        <taxon>Streptomyces</taxon>
    </lineage>
</organism>
<dbReference type="InterPro" id="IPR036890">
    <property type="entry name" value="HATPase_C_sf"/>
</dbReference>
<dbReference type="SUPFAM" id="SSF55874">
    <property type="entry name" value="ATPase domain of HSP90 chaperone/DNA topoisomerase II/histidine kinase"/>
    <property type="match status" value="1"/>
</dbReference>
<gene>
    <name evidence="4" type="ORF">ABT276_00565</name>
</gene>
<keyword evidence="1" id="KW-0418">Kinase</keyword>
<keyword evidence="1" id="KW-0808">Transferase</keyword>
<keyword evidence="5" id="KW-1185">Reference proteome</keyword>
<evidence type="ECO:0000313" key="5">
    <source>
        <dbReference type="Proteomes" id="UP001445472"/>
    </source>
</evidence>
<dbReference type="PANTHER" id="PTHR35526:SF3">
    <property type="entry name" value="ANTI-SIGMA-F FACTOR RSBW"/>
    <property type="match status" value="1"/>
</dbReference>
<name>A0ABV1UM91_9ACTN</name>
<dbReference type="Gene3D" id="3.30.565.10">
    <property type="entry name" value="Histidine kinase-like ATPase, C-terminal domain"/>
    <property type="match status" value="1"/>
</dbReference>
<keyword evidence="1" id="KW-0723">Serine/threonine-protein kinase</keyword>
<keyword evidence="4" id="KW-0067">ATP-binding</keyword>
<feature type="region of interest" description="Disordered" evidence="2">
    <location>
        <begin position="1"/>
        <end position="45"/>
    </location>
</feature>
<sequence>MTTHMPASPGTGSGHADGGRPARSGAKSPPGALAPGEPEHGPDDVVVPRGFSACGLDGDPQNAGRARKFAAHTLHEWALQSLVADVELIVSELVGNAVRHAVPPAAPGTAEYPVWLGLFRYTRSLVCAVTDPSPAPPRMADPGSEAAGGRGLILISALSDTWSWRPTPPRGKTVWASLPLPQGHRTA</sequence>
<dbReference type="InterPro" id="IPR003594">
    <property type="entry name" value="HATPase_dom"/>
</dbReference>
<dbReference type="RefSeq" id="WP_234377872.1">
    <property type="nucleotide sequence ID" value="NZ_JBEPBX010000001.1"/>
</dbReference>
<evidence type="ECO:0000259" key="3">
    <source>
        <dbReference type="Pfam" id="PF13581"/>
    </source>
</evidence>
<comment type="caution">
    <text evidence="4">The sequence shown here is derived from an EMBL/GenBank/DDBJ whole genome shotgun (WGS) entry which is preliminary data.</text>
</comment>
<dbReference type="GO" id="GO:0005524">
    <property type="term" value="F:ATP binding"/>
    <property type="evidence" value="ECO:0007669"/>
    <property type="project" value="UniProtKB-KW"/>
</dbReference>
<dbReference type="Proteomes" id="UP001445472">
    <property type="component" value="Unassembled WGS sequence"/>
</dbReference>
<reference evidence="4 5" key="1">
    <citation type="submission" date="2024-06" db="EMBL/GenBank/DDBJ databases">
        <title>The Natural Products Discovery Center: Release of the First 8490 Sequenced Strains for Exploring Actinobacteria Biosynthetic Diversity.</title>
        <authorList>
            <person name="Kalkreuter E."/>
            <person name="Kautsar S.A."/>
            <person name="Yang D."/>
            <person name="Bader C.D."/>
            <person name="Teijaro C.N."/>
            <person name="Fluegel L."/>
            <person name="Davis C.M."/>
            <person name="Simpson J.R."/>
            <person name="Lauterbach L."/>
            <person name="Steele A.D."/>
            <person name="Gui C."/>
            <person name="Meng S."/>
            <person name="Li G."/>
            <person name="Viehrig K."/>
            <person name="Ye F."/>
            <person name="Su P."/>
            <person name="Kiefer A.F."/>
            <person name="Nichols A."/>
            <person name="Cepeda A.J."/>
            <person name="Yan W."/>
            <person name="Fan B."/>
            <person name="Jiang Y."/>
            <person name="Adhikari A."/>
            <person name="Zheng C.-J."/>
            <person name="Schuster L."/>
            <person name="Cowan T.M."/>
            <person name="Smanski M.J."/>
            <person name="Chevrette M.G."/>
            <person name="De Carvalho L.P.S."/>
            <person name="Shen B."/>
        </authorList>
    </citation>
    <scope>NUCLEOTIDE SEQUENCE [LARGE SCALE GENOMIC DNA]</scope>
    <source>
        <strain evidence="4 5">NPDC000837</strain>
    </source>
</reference>